<protein>
    <submittedName>
        <fullName evidence="1">Phage tail fiber protein</fullName>
    </submittedName>
</protein>
<dbReference type="GO" id="GO:0046718">
    <property type="term" value="P:symbiont entry into host cell"/>
    <property type="evidence" value="ECO:0007669"/>
    <property type="project" value="InterPro"/>
</dbReference>
<sequence>MQNLMPPVNTPDKLFHDGDPTQGIEGTIVTAEFMNNHQAATRDLQQEVINVLKEAGVTPDPEKQNQLVEALTSFIGQKVPDASLTQKGVVQLNSAVNSESETEAATPKAVKIAIDNANARLAKDRNGADIPNKQLFLDNISGVPKARKVNGMALTSDITISSISGNAGTATRLQNARRINNVLFDGSSDITITSTDSGAVRNFQYTNEVFHNPGGAEITWTFRAPSGCQLSGIYVQETGDNTADNIGGVYYKSAQIYINGSWRTVSG</sequence>
<organism evidence="1 2">
    <name type="scientific">Escherichia coli</name>
    <dbReference type="NCBI Taxonomy" id="562"/>
    <lineage>
        <taxon>Bacteria</taxon>
        <taxon>Pseudomonadati</taxon>
        <taxon>Pseudomonadota</taxon>
        <taxon>Gammaproteobacteria</taxon>
        <taxon>Enterobacterales</taxon>
        <taxon>Enterobacteriaceae</taxon>
        <taxon>Escherichia</taxon>
    </lineage>
</organism>
<comment type="caution">
    <text evidence="1">The sequence shown here is derived from an EMBL/GenBank/DDBJ whole genome shotgun (WGS) entry which is preliminary data.</text>
</comment>
<evidence type="ECO:0000313" key="2">
    <source>
        <dbReference type="Proteomes" id="UP000037564"/>
    </source>
</evidence>
<dbReference type="Pfam" id="PF03406">
    <property type="entry name" value="Phage_fiber_2"/>
    <property type="match status" value="1"/>
</dbReference>
<dbReference type="Proteomes" id="UP000037564">
    <property type="component" value="Unassembled WGS sequence"/>
</dbReference>
<dbReference type="PATRIC" id="fig|562.7396.peg.5618"/>
<dbReference type="RefSeq" id="WP_047088845.1">
    <property type="nucleotide sequence ID" value="NZ_BDLM01000017.1"/>
</dbReference>
<evidence type="ECO:0000313" key="1">
    <source>
        <dbReference type="EMBL" id="KNF62526.1"/>
    </source>
</evidence>
<dbReference type="AlphaFoldDB" id="A0A0H0GA13"/>
<dbReference type="EMBL" id="LGZN01000092">
    <property type="protein sequence ID" value="KNF62526.1"/>
    <property type="molecule type" value="Genomic_DNA"/>
</dbReference>
<reference evidence="1 2" key="1">
    <citation type="submission" date="2015-07" db="EMBL/GenBank/DDBJ databases">
        <title>Genome sequences of 64 non-O157:H7 Shiga toxin-producing Escherichia coli strains.</title>
        <authorList>
            <person name="Gonzalez-Escalona N."/>
            <person name="Toro M."/>
            <person name="Timme R."/>
            <person name="Payne J."/>
        </authorList>
    </citation>
    <scope>NUCLEOTIDE SEQUENCE [LARGE SCALE GENOMIC DNA]</scope>
    <source>
        <strain evidence="1 2">CFSAN026843</strain>
    </source>
</reference>
<dbReference type="GO" id="GO:0019062">
    <property type="term" value="P:virion attachment to host cell"/>
    <property type="evidence" value="ECO:0007669"/>
    <property type="project" value="InterPro"/>
</dbReference>
<accession>A0A0H0GA13</accession>
<dbReference type="InterPro" id="IPR005068">
    <property type="entry name" value="Phage_lambda_Stf-r2"/>
</dbReference>
<proteinExistence type="predicted"/>
<name>A0A0H0GA13_ECOLX</name>
<gene>
    <name evidence="1" type="ORF">WR15_25715</name>
</gene>